<evidence type="ECO:0000259" key="3">
    <source>
        <dbReference type="Pfam" id="PF08652"/>
    </source>
</evidence>
<evidence type="ECO:0000313" key="5">
    <source>
        <dbReference type="Proteomes" id="UP000494206"/>
    </source>
</evidence>
<dbReference type="EMBL" id="CADEPM010000005">
    <property type="protein sequence ID" value="CAB3406295.1"/>
    <property type="molecule type" value="Genomic_DNA"/>
</dbReference>
<evidence type="ECO:0000256" key="1">
    <source>
        <dbReference type="ARBA" id="ARBA00006562"/>
    </source>
</evidence>
<comment type="caution">
    <text evidence="4">The sequence shown here is derived from an EMBL/GenBank/DDBJ whole genome shotgun (WGS) entry which is preliminary data.</text>
</comment>
<dbReference type="GO" id="GO:0034353">
    <property type="term" value="F:mRNA 5'-diphosphatase activity"/>
    <property type="evidence" value="ECO:0007669"/>
    <property type="project" value="TreeGrafter"/>
</dbReference>
<dbReference type="GO" id="GO:0005634">
    <property type="term" value="C:nucleus"/>
    <property type="evidence" value="ECO:0007669"/>
    <property type="project" value="UniProtKB-SubCell"/>
</dbReference>
<feature type="domain" description="RAI1-like" evidence="3">
    <location>
        <begin position="41"/>
        <end position="241"/>
    </location>
</feature>
<comment type="similarity">
    <text evidence="1 2">Belongs to the DXO/Dom3Z family.</text>
</comment>
<dbReference type="GO" id="GO:0110155">
    <property type="term" value="P:NAD-cap decapping"/>
    <property type="evidence" value="ECO:0007669"/>
    <property type="project" value="TreeGrafter"/>
</dbReference>
<dbReference type="GO" id="GO:0000956">
    <property type="term" value="P:nuclear-transcribed mRNA catabolic process"/>
    <property type="evidence" value="ECO:0007669"/>
    <property type="project" value="TreeGrafter"/>
</dbReference>
<keyword evidence="5" id="KW-1185">Reference proteome</keyword>
<keyword evidence="2" id="KW-0479">Metal-binding</keyword>
<accession>A0A8S1F1R1</accession>
<dbReference type="GO" id="GO:0000166">
    <property type="term" value="F:nucleotide binding"/>
    <property type="evidence" value="ECO:0007669"/>
    <property type="project" value="UniProtKB-KW"/>
</dbReference>
<dbReference type="GO" id="GO:0005829">
    <property type="term" value="C:cytosol"/>
    <property type="evidence" value="ECO:0007669"/>
    <property type="project" value="TreeGrafter"/>
</dbReference>
<dbReference type="GO" id="GO:0004518">
    <property type="term" value="F:nuclease activity"/>
    <property type="evidence" value="ECO:0007669"/>
    <property type="project" value="UniProtKB-KW"/>
</dbReference>
<evidence type="ECO:0000256" key="2">
    <source>
        <dbReference type="RuleBase" id="RU367113"/>
    </source>
</evidence>
<keyword evidence="2" id="KW-0539">Nucleus</keyword>
<dbReference type="GO" id="GO:0003723">
    <property type="term" value="F:RNA binding"/>
    <property type="evidence" value="ECO:0007669"/>
    <property type="project" value="UniProtKB-KW"/>
</dbReference>
<dbReference type="EC" id="3.6.1.-" evidence="2"/>
<comment type="subcellular location">
    <subcellularLocation>
        <location evidence="2">Nucleus</location>
    </subcellularLocation>
</comment>
<dbReference type="Proteomes" id="UP000494206">
    <property type="component" value="Unassembled WGS sequence"/>
</dbReference>
<dbReference type="InterPro" id="IPR039039">
    <property type="entry name" value="RAI1-like_fam"/>
</dbReference>
<dbReference type="OrthoDB" id="5853397at2759"/>
<keyword evidence="2" id="KW-0540">Nuclease</keyword>
<reference evidence="4 5" key="1">
    <citation type="submission" date="2020-04" db="EMBL/GenBank/DDBJ databases">
        <authorList>
            <person name="Laetsch R D."/>
            <person name="Stevens L."/>
            <person name="Kumar S."/>
            <person name="Blaxter L. M."/>
        </authorList>
    </citation>
    <scope>NUCLEOTIDE SEQUENCE [LARGE SCALE GENOMIC DNA]</scope>
</reference>
<comment type="cofactor">
    <cofactor evidence="2">
        <name>a divalent metal cation</name>
        <dbReference type="ChEBI" id="CHEBI:60240"/>
    </cofactor>
</comment>
<gene>
    <name evidence="4" type="ORF">CBOVIS_LOCUS8386</name>
</gene>
<dbReference type="AlphaFoldDB" id="A0A8S1F1R1"/>
<sequence>MKSLNAGRCIKIDEIGAYSVNVVTNQVTIGYDHIPRLISNVDDVIGIDLEEGMEEFKAKHNDKNLESLLKFIKMQCKFGSDLKEQIRADFVTNRGTIARFFTSTKTKFIAIRKNGVIFLYNTVTYGCSDSDVKRLRRVRKFDYITSAGNFRNPCENCEEVRVVFRATLKTGWRIYYNAKINGIDEDGNYVAKKINSKVRLDDSQKLSRRKNREHLPHFFSNTKTILRGIVNNQGTLVNIEREDVDFALIVGQLPILEHYLMLIRCQLRHDEMAVNIFLQPDRTLLFEPLHDCSLVPDDFLDQFS</sequence>
<keyword evidence="2" id="KW-0547">Nucleotide-binding</keyword>
<dbReference type="GO" id="GO:0046872">
    <property type="term" value="F:metal ion binding"/>
    <property type="evidence" value="ECO:0007669"/>
    <property type="project" value="UniProtKB-KW"/>
</dbReference>
<dbReference type="PANTHER" id="PTHR12395:SF26">
    <property type="entry name" value="DECAPPING NUCLEASE"/>
    <property type="match status" value="1"/>
</dbReference>
<dbReference type="InterPro" id="IPR013961">
    <property type="entry name" value="RAI1"/>
</dbReference>
<comment type="function">
    <text evidence="2">Decapping enzyme for NAD-capped RNAs: specifically hydrolyzes the nicotinamide adenine dinucleotide (NAD) cap from a subset of RNAs by removing the entire NAD moiety from the 5'-end of an NAD-capped RNA.</text>
</comment>
<protein>
    <recommendedName>
        <fullName evidence="2">Decapping nuclease</fullName>
        <ecNumber evidence="2">3.6.1.-</ecNumber>
    </recommendedName>
</protein>
<dbReference type="PANTHER" id="PTHR12395">
    <property type="entry name" value="DOM-3 RELATED"/>
    <property type="match status" value="1"/>
</dbReference>
<proteinExistence type="inferred from homology"/>
<evidence type="ECO:0000313" key="4">
    <source>
        <dbReference type="EMBL" id="CAB3406295.1"/>
    </source>
</evidence>
<name>A0A8S1F1R1_9PELO</name>
<keyword evidence="2" id="KW-0694">RNA-binding</keyword>
<organism evidence="4 5">
    <name type="scientific">Caenorhabditis bovis</name>
    <dbReference type="NCBI Taxonomy" id="2654633"/>
    <lineage>
        <taxon>Eukaryota</taxon>
        <taxon>Metazoa</taxon>
        <taxon>Ecdysozoa</taxon>
        <taxon>Nematoda</taxon>
        <taxon>Chromadorea</taxon>
        <taxon>Rhabditida</taxon>
        <taxon>Rhabditina</taxon>
        <taxon>Rhabditomorpha</taxon>
        <taxon>Rhabditoidea</taxon>
        <taxon>Rhabditidae</taxon>
        <taxon>Peloderinae</taxon>
        <taxon>Caenorhabditis</taxon>
    </lineage>
</organism>
<dbReference type="Pfam" id="PF08652">
    <property type="entry name" value="RAI1"/>
    <property type="match status" value="1"/>
</dbReference>
<keyword evidence="2" id="KW-0378">Hydrolase</keyword>